<organism evidence="1 2">
    <name type="scientific">Methanobrevibacter thaueri</name>
    <dbReference type="NCBI Taxonomy" id="190975"/>
    <lineage>
        <taxon>Archaea</taxon>
        <taxon>Methanobacteriati</taxon>
        <taxon>Methanobacteriota</taxon>
        <taxon>Methanomada group</taxon>
        <taxon>Methanobacteria</taxon>
        <taxon>Methanobacteriales</taxon>
        <taxon>Methanobacteriaceae</taxon>
        <taxon>Methanobrevibacter</taxon>
    </lineage>
</organism>
<dbReference type="AlphaFoldDB" id="A0A315XMA3"/>
<evidence type="ECO:0000313" key="1">
    <source>
        <dbReference type="EMBL" id="PWB86876.1"/>
    </source>
</evidence>
<dbReference type="Proteomes" id="UP000251717">
    <property type="component" value="Unassembled WGS sequence"/>
</dbReference>
<evidence type="ECO:0000313" key="2">
    <source>
        <dbReference type="Proteomes" id="UP000251717"/>
    </source>
</evidence>
<dbReference type="RefSeq" id="WP_116592233.1">
    <property type="nucleotide sequence ID" value="NZ_MZGS01000023.1"/>
</dbReference>
<dbReference type="EMBL" id="MZGS01000023">
    <property type="protein sequence ID" value="PWB86876.1"/>
    <property type="molecule type" value="Genomic_DNA"/>
</dbReference>
<reference evidence="1 2" key="1">
    <citation type="submission" date="2017-03" db="EMBL/GenBank/DDBJ databases">
        <title>Genome sequence of Methanobrevibacter thaueri.</title>
        <authorList>
            <person name="Poehlein A."/>
            <person name="Seedorf H."/>
            <person name="Daniel R."/>
        </authorList>
    </citation>
    <scope>NUCLEOTIDE SEQUENCE [LARGE SCALE GENOMIC DNA]</scope>
    <source>
        <strain evidence="1 2">DSM 11995</strain>
    </source>
</reference>
<protein>
    <submittedName>
        <fullName evidence="1">Uncharacterized protein</fullName>
    </submittedName>
</protein>
<dbReference type="OrthoDB" id="76314at2157"/>
<proteinExistence type="predicted"/>
<gene>
    <name evidence="1" type="ORF">MBBTH_12900</name>
</gene>
<name>A0A315XMA3_9EURY</name>
<keyword evidence="2" id="KW-1185">Reference proteome</keyword>
<sequence>MLVRNLDFLSIPKEFSKVEIEIYEKQSIALVYIENKGYSLVLKDNNDIQSVFLLKTDILPHNVNEHTDREDFINVLKMLLDRIYSVADIKEYEKQHQEHVFLRLMDMLNEGNGIEKISEENSKIYTDIEKGFMKLELDIMDNKINALNASISDVSNNLDSTVKDIEESSWGNKLRKTMDQNNW</sequence>
<comment type="caution">
    <text evidence="1">The sequence shown here is derived from an EMBL/GenBank/DDBJ whole genome shotgun (WGS) entry which is preliminary data.</text>
</comment>
<accession>A0A315XMA3</accession>